<name>A0A0N0VIY4_9PSED</name>
<reference evidence="1 2" key="1">
    <citation type="journal article" date="2015" name="PLoS ONE">
        <title>Rice-Infecting Pseudomonas Genomes Are Highly Accessorized and Harbor Multiple Putative Virulence Mechanisms to Cause Sheath Brown Rot.</title>
        <authorList>
            <person name="Quibod I.L."/>
            <person name="Grande G."/>
            <person name="Oreiro E.G."/>
            <person name="Borja F.N."/>
            <person name="Dossa G.S."/>
            <person name="Mauleon R."/>
            <person name="Cruz C.V."/>
            <person name="Oliva R."/>
        </authorList>
    </citation>
    <scope>NUCLEOTIDE SEQUENCE [LARGE SCALE GENOMIC DNA]</scope>
    <source>
        <strain evidence="1 2">IRRI 6609</strain>
    </source>
</reference>
<dbReference type="OrthoDB" id="6956148at2"/>
<evidence type="ECO:0000313" key="1">
    <source>
        <dbReference type="EMBL" id="KPA89222.1"/>
    </source>
</evidence>
<keyword evidence="2" id="KW-1185">Reference proteome</keyword>
<protein>
    <submittedName>
        <fullName evidence="1">Uncharacterized protein</fullName>
    </submittedName>
</protein>
<accession>A0A0N0VIY4</accession>
<sequence>MSCFKAHGMGVGLTLSACVALGEPLPESSLLDRYGMTVDDLPAATVTQAPKAAVEEPASLFQLQPEPPLVDIRLGEQKALESVGNITIDNMLRRDQEHCLRLLGQSLERDPGHTKLKCD</sequence>
<proteinExistence type="predicted"/>
<comment type="caution">
    <text evidence="1">The sequence shown here is derived from an EMBL/GenBank/DDBJ whole genome shotgun (WGS) entry which is preliminary data.</text>
</comment>
<dbReference type="Proteomes" id="UP000037931">
    <property type="component" value="Unassembled WGS sequence"/>
</dbReference>
<dbReference type="PROSITE" id="PS51257">
    <property type="entry name" value="PROKAR_LIPOPROTEIN"/>
    <property type="match status" value="1"/>
</dbReference>
<dbReference type="PATRIC" id="fig|50340.43.peg.1681"/>
<organism evidence="1 2">
    <name type="scientific">Pseudomonas asplenii</name>
    <dbReference type="NCBI Taxonomy" id="53407"/>
    <lineage>
        <taxon>Bacteria</taxon>
        <taxon>Pseudomonadati</taxon>
        <taxon>Pseudomonadota</taxon>
        <taxon>Gammaproteobacteria</taxon>
        <taxon>Pseudomonadales</taxon>
        <taxon>Pseudomonadaceae</taxon>
        <taxon>Pseudomonas</taxon>
    </lineage>
</organism>
<dbReference type="EMBL" id="JSYZ01000017">
    <property type="protein sequence ID" value="KPA89222.1"/>
    <property type="molecule type" value="Genomic_DNA"/>
</dbReference>
<dbReference type="RefSeq" id="WP_054059051.1">
    <property type="nucleotide sequence ID" value="NZ_JSYZ01000017.1"/>
</dbReference>
<evidence type="ECO:0000313" key="2">
    <source>
        <dbReference type="Proteomes" id="UP000037931"/>
    </source>
</evidence>
<gene>
    <name evidence="1" type="ORF">PF66_04377</name>
</gene>
<dbReference type="AlphaFoldDB" id="A0A0N0VIY4"/>